<evidence type="ECO:0000313" key="3">
    <source>
        <dbReference type="Proteomes" id="UP000325211"/>
    </source>
</evidence>
<dbReference type="OrthoDB" id="3482507at2"/>
<reference evidence="2 3" key="1">
    <citation type="submission" date="2018-05" db="EMBL/GenBank/DDBJ databases">
        <title>Streptomyces venezuelae.</title>
        <authorList>
            <person name="Kim W."/>
            <person name="Lee N."/>
            <person name="Cho B.-K."/>
        </authorList>
    </citation>
    <scope>NUCLEOTIDE SEQUENCE [LARGE SCALE GENOMIC DNA]</scope>
    <source>
        <strain evidence="2 3">ATCC 21782</strain>
    </source>
</reference>
<dbReference type="EMBL" id="CP029190">
    <property type="protein sequence ID" value="QES48730.1"/>
    <property type="molecule type" value="Genomic_DNA"/>
</dbReference>
<accession>A0A5P2D2E8</accession>
<dbReference type="Proteomes" id="UP000325211">
    <property type="component" value="Chromosome"/>
</dbReference>
<feature type="compositionally biased region" description="Gly residues" evidence="1">
    <location>
        <begin position="214"/>
        <end position="226"/>
    </location>
</feature>
<organism evidence="2 3">
    <name type="scientific">Streptomyces venezuelae</name>
    <dbReference type="NCBI Taxonomy" id="54571"/>
    <lineage>
        <taxon>Bacteria</taxon>
        <taxon>Bacillati</taxon>
        <taxon>Actinomycetota</taxon>
        <taxon>Actinomycetes</taxon>
        <taxon>Kitasatosporales</taxon>
        <taxon>Streptomycetaceae</taxon>
        <taxon>Streptomyces</taxon>
    </lineage>
</organism>
<evidence type="ECO:0000313" key="2">
    <source>
        <dbReference type="EMBL" id="QES48730.1"/>
    </source>
</evidence>
<sequence length="256" mass="26997">MTVFGRRLLLAVDAKGYGRAGALLQGQYQEAIPRLLGEAAEAAGFDRSAWERQFAGDSEFAVLPEGASEPALVDTFMRALDAGLRAFNSTRLREAWLELRAAVHFGSVSPGANGFIGKAPVEIGRILDSRPLRAALAGAEDACLAVAVSSTVFNDVVREAYTAIRVKEFREVRIEAKEHSGRAWIWVPGHDVHLLDLEGAERTTAEPPGPGAEPGPGRGEGPGSGGRQEAAPAGDVVVQQFTGTVHATGGVFGISK</sequence>
<name>A0A5P2D2E8_STRVZ</name>
<evidence type="ECO:0008006" key="4">
    <source>
        <dbReference type="Google" id="ProtNLM"/>
    </source>
</evidence>
<feature type="region of interest" description="Disordered" evidence="1">
    <location>
        <begin position="202"/>
        <end position="235"/>
    </location>
</feature>
<proteinExistence type="predicted"/>
<evidence type="ECO:0000256" key="1">
    <source>
        <dbReference type="SAM" id="MobiDB-lite"/>
    </source>
</evidence>
<protein>
    <recommendedName>
        <fullName evidence="4">Guanylate cyclase domain-containing protein</fullName>
    </recommendedName>
</protein>
<dbReference type="AlphaFoldDB" id="A0A5P2D2E8"/>
<dbReference type="RefSeq" id="WP_150208281.1">
    <property type="nucleotide sequence ID" value="NZ_CP029190.1"/>
</dbReference>
<gene>
    <name evidence="2" type="ORF">DEJ50_13760</name>
</gene>